<dbReference type="RefSeq" id="WP_049680582.1">
    <property type="nucleotide sequence ID" value="NZ_LFZW01000001.1"/>
</dbReference>
<accession>A0A0K9GRI7</accession>
<evidence type="ECO:0000256" key="1">
    <source>
        <dbReference type="SAM" id="Coils"/>
    </source>
</evidence>
<dbReference type="STRING" id="1679170.AC625_06700"/>
<dbReference type="OrthoDB" id="2973460at2"/>
<evidence type="ECO:0000313" key="2">
    <source>
        <dbReference type="EMBL" id="KMY49248.1"/>
    </source>
</evidence>
<dbReference type="EMBL" id="LFZW01000001">
    <property type="protein sequence ID" value="KMY49248.1"/>
    <property type="molecule type" value="Genomic_DNA"/>
</dbReference>
<feature type="coiled-coil region" evidence="1">
    <location>
        <begin position="9"/>
        <end position="46"/>
    </location>
</feature>
<dbReference type="AlphaFoldDB" id="A0A0K9GRI7"/>
<dbReference type="PATRIC" id="fig|1679170.3.peg.1441"/>
<organism evidence="2 3">
    <name type="scientific">Peribacillus loiseleuriae</name>
    <dbReference type="NCBI Taxonomy" id="1679170"/>
    <lineage>
        <taxon>Bacteria</taxon>
        <taxon>Bacillati</taxon>
        <taxon>Bacillota</taxon>
        <taxon>Bacilli</taxon>
        <taxon>Bacillales</taxon>
        <taxon>Bacillaceae</taxon>
        <taxon>Peribacillus</taxon>
    </lineage>
</organism>
<name>A0A0K9GRI7_9BACI</name>
<gene>
    <name evidence="2" type="ORF">AC625_06700</name>
</gene>
<reference evidence="3" key="1">
    <citation type="submission" date="2015-07" db="EMBL/GenBank/DDBJ databases">
        <title>Genome sequencing project for genomic taxonomy and phylogenomics of Bacillus-like bacteria.</title>
        <authorList>
            <person name="Liu B."/>
            <person name="Wang J."/>
            <person name="Zhu Y."/>
            <person name="Liu G."/>
            <person name="Chen Q."/>
            <person name="Chen Z."/>
            <person name="Lan J."/>
            <person name="Che J."/>
            <person name="Ge C."/>
            <person name="Shi H."/>
            <person name="Pan Z."/>
            <person name="Liu X."/>
        </authorList>
    </citation>
    <scope>NUCLEOTIDE SEQUENCE [LARGE SCALE GENOMIC DNA]</scope>
    <source>
        <strain evidence="3">FJAT-27997</strain>
    </source>
</reference>
<proteinExistence type="predicted"/>
<evidence type="ECO:0000313" key="3">
    <source>
        <dbReference type="Proteomes" id="UP000037146"/>
    </source>
</evidence>
<keyword evidence="3" id="KW-1185">Reference proteome</keyword>
<keyword evidence="1" id="KW-0175">Coiled coil</keyword>
<sequence>MEELLQRVLDELGKTQDEFDREVEKLRGETDQAKKLETLKQQQEETSTLLLEFMEHIAGGM</sequence>
<protein>
    <submittedName>
        <fullName evidence="2">Uncharacterized protein</fullName>
    </submittedName>
</protein>
<comment type="caution">
    <text evidence="2">The sequence shown here is derived from an EMBL/GenBank/DDBJ whole genome shotgun (WGS) entry which is preliminary data.</text>
</comment>
<dbReference type="Proteomes" id="UP000037146">
    <property type="component" value="Unassembled WGS sequence"/>
</dbReference>